<dbReference type="STRING" id="247633.GP2143_04318"/>
<reference evidence="1 2" key="1">
    <citation type="journal article" date="2010" name="J. Bacteriol.">
        <title>Genome sequence of the oligotrophic marine Gammaproteobacterium HTCC2143, isolated from the Oregon Coast.</title>
        <authorList>
            <person name="Oh H.M."/>
            <person name="Kang I."/>
            <person name="Ferriera S."/>
            <person name="Giovannoni S.J."/>
            <person name="Cho J.C."/>
        </authorList>
    </citation>
    <scope>NUCLEOTIDE SEQUENCE [LARGE SCALE GENOMIC DNA]</scope>
    <source>
        <strain evidence="1 2">HTCC2143</strain>
    </source>
</reference>
<dbReference type="EMBL" id="AAVT01000020">
    <property type="protein sequence ID" value="EAW29651.1"/>
    <property type="molecule type" value="Genomic_DNA"/>
</dbReference>
<comment type="caution">
    <text evidence="1">The sequence shown here is derived from an EMBL/GenBank/DDBJ whole genome shotgun (WGS) entry which is preliminary data.</text>
</comment>
<dbReference type="Proteomes" id="UP000004931">
    <property type="component" value="Unassembled WGS sequence"/>
</dbReference>
<name>A0YHP2_9GAMM</name>
<organism evidence="1 2">
    <name type="scientific">marine gamma proteobacterium HTCC2143</name>
    <dbReference type="NCBI Taxonomy" id="247633"/>
    <lineage>
        <taxon>Bacteria</taxon>
        <taxon>Pseudomonadati</taxon>
        <taxon>Pseudomonadota</taxon>
        <taxon>Gammaproteobacteria</taxon>
        <taxon>Cellvibrionales</taxon>
        <taxon>Spongiibacteraceae</taxon>
        <taxon>BD1-7 clade</taxon>
    </lineage>
</organism>
<accession>A0YHP2</accession>
<sequence>MLRRACGSSRDKGVNLLSLVHLDQLILNNIVLGNITVW</sequence>
<proteinExistence type="predicted"/>
<evidence type="ECO:0000313" key="2">
    <source>
        <dbReference type="Proteomes" id="UP000004931"/>
    </source>
</evidence>
<dbReference type="AlphaFoldDB" id="A0YHP2"/>
<protein>
    <submittedName>
        <fullName evidence="1">Uncharacterized protein</fullName>
    </submittedName>
</protein>
<gene>
    <name evidence="1" type="ORF">GP2143_04318</name>
</gene>
<keyword evidence="2" id="KW-1185">Reference proteome</keyword>
<evidence type="ECO:0000313" key="1">
    <source>
        <dbReference type="EMBL" id="EAW29651.1"/>
    </source>
</evidence>